<organism evidence="1">
    <name type="scientific">marine sediment metagenome</name>
    <dbReference type="NCBI Taxonomy" id="412755"/>
    <lineage>
        <taxon>unclassified sequences</taxon>
        <taxon>metagenomes</taxon>
        <taxon>ecological metagenomes</taxon>
    </lineage>
</organism>
<name>A0A0F8Z6Y7_9ZZZZ</name>
<dbReference type="EMBL" id="LAZR01049500">
    <property type="protein sequence ID" value="KKK89502.1"/>
    <property type="molecule type" value="Genomic_DNA"/>
</dbReference>
<proteinExistence type="predicted"/>
<protein>
    <submittedName>
        <fullName evidence="1">Uncharacterized protein</fullName>
    </submittedName>
</protein>
<reference evidence="1" key="1">
    <citation type="journal article" date="2015" name="Nature">
        <title>Complex archaea that bridge the gap between prokaryotes and eukaryotes.</title>
        <authorList>
            <person name="Spang A."/>
            <person name="Saw J.H."/>
            <person name="Jorgensen S.L."/>
            <person name="Zaremba-Niedzwiedzka K."/>
            <person name="Martijn J."/>
            <person name="Lind A.E."/>
            <person name="van Eijk R."/>
            <person name="Schleper C."/>
            <person name="Guy L."/>
            <person name="Ettema T.J."/>
        </authorList>
    </citation>
    <scope>NUCLEOTIDE SEQUENCE</scope>
</reference>
<comment type="caution">
    <text evidence="1">The sequence shown here is derived from an EMBL/GenBank/DDBJ whole genome shotgun (WGS) entry which is preliminary data.</text>
</comment>
<dbReference type="AlphaFoldDB" id="A0A0F8Z6Y7"/>
<gene>
    <name evidence="1" type="ORF">LCGC14_2732460</name>
</gene>
<accession>A0A0F8Z6Y7</accession>
<evidence type="ECO:0000313" key="1">
    <source>
        <dbReference type="EMBL" id="KKK89502.1"/>
    </source>
</evidence>
<sequence>MVETNPEVIEIFCDCNTLLTFTVEESTDEDLACWHCGSPLIPLSSFKTPLSCAINS</sequence>